<sequence>MRGTVVRITKSEGVEIPGRTEDLNLLVHLGMNGEEGRDVEDLNMLTVGSRFPDTDYGSHTPEIRRLSETADNLIWARYASPITTTVNPDSKLEGSATASLSSSYYSLPSAPSRIMFKTLSTPTPLQAALQAASDAAHSASSSSGSPYLTEAAESMLVIVTGRSRRLAVENHHKELKQLMEEHGSVSSEVRQTMGDVASAFVAAGVGSGIIVVQAAEGRGAR</sequence>
<dbReference type="EMBL" id="JADNYJ010000004">
    <property type="protein sequence ID" value="KAF8911433.1"/>
    <property type="molecule type" value="Genomic_DNA"/>
</dbReference>
<evidence type="ECO:0000313" key="2">
    <source>
        <dbReference type="Proteomes" id="UP000724874"/>
    </source>
</evidence>
<keyword evidence="2" id="KW-1185">Reference proteome</keyword>
<evidence type="ECO:0000313" key="1">
    <source>
        <dbReference type="EMBL" id="KAF8911433.1"/>
    </source>
</evidence>
<protein>
    <submittedName>
        <fullName evidence="1">Uncharacterized protein</fullName>
    </submittedName>
</protein>
<dbReference type="OrthoDB" id="2687058at2759"/>
<accession>A0A9P5P0A3</accession>
<proteinExistence type="predicted"/>
<dbReference type="AlphaFoldDB" id="A0A9P5P0A3"/>
<comment type="caution">
    <text evidence="1">The sequence shown here is derived from an EMBL/GenBank/DDBJ whole genome shotgun (WGS) entry which is preliminary data.</text>
</comment>
<dbReference type="Proteomes" id="UP000724874">
    <property type="component" value="Unassembled WGS sequence"/>
</dbReference>
<name>A0A9P5P0A3_GYMJU</name>
<gene>
    <name evidence="1" type="ORF">CPB84DRAFT_916109</name>
</gene>
<organism evidence="1 2">
    <name type="scientific">Gymnopilus junonius</name>
    <name type="common">Spectacular rustgill mushroom</name>
    <name type="synonym">Gymnopilus spectabilis subsp. junonius</name>
    <dbReference type="NCBI Taxonomy" id="109634"/>
    <lineage>
        <taxon>Eukaryota</taxon>
        <taxon>Fungi</taxon>
        <taxon>Dikarya</taxon>
        <taxon>Basidiomycota</taxon>
        <taxon>Agaricomycotina</taxon>
        <taxon>Agaricomycetes</taxon>
        <taxon>Agaricomycetidae</taxon>
        <taxon>Agaricales</taxon>
        <taxon>Agaricineae</taxon>
        <taxon>Hymenogastraceae</taxon>
        <taxon>Gymnopilus</taxon>
    </lineage>
</organism>
<reference evidence="1" key="1">
    <citation type="submission" date="2020-11" db="EMBL/GenBank/DDBJ databases">
        <authorList>
            <consortium name="DOE Joint Genome Institute"/>
            <person name="Ahrendt S."/>
            <person name="Riley R."/>
            <person name="Andreopoulos W."/>
            <person name="LaButti K."/>
            <person name="Pangilinan J."/>
            <person name="Ruiz-duenas F.J."/>
            <person name="Barrasa J.M."/>
            <person name="Sanchez-Garcia M."/>
            <person name="Camarero S."/>
            <person name="Miyauchi S."/>
            <person name="Serrano A."/>
            <person name="Linde D."/>
            <person name="Babiker R."/>
            <person name="Drula E."/>
            <person name="Ayuso-Fernandez I."/>
            <person name="Pacheco R."/>
            <person name="Padilla G."/>
            <person name="Ferreira P."/>
            <person name="Barriuso J."/>
            <person name="Kellner H."/>
            <person name="Castanera R."/>
            <person name="Alfaro M."/>
            <person name="Ramirez L."/>
            <person name="Pisabarro A.G."/>
            <person name="Kuo A."/>
            <person name="Tritt A."/>
            <person name="Lipzen A."/>
            <person name="He G."/>
            <person name="Yan M."/>
            <person name="Ng V."/>
            <person name="Cullen D."/>
            <person name="Martin F."/>
            <person name="Rosso M.-N."/>
            <person name="Henrissat B."/>
            <person name="Hibbett D."/>
            <person name="Martinez A.T."/>
            <person name="Grigoriev I.V."/>
        </authorList>
    </citation>
    <scope>NUCLEOTIDE SEQUENCE</scope>
    <source>
        <strain evidence="1">AH 44721</strain>
    </source>
</reference>